<dbReference type="Gene3D" id="3.20.20.140">
    <property type="entry name" value="Metal-dependent hydrolases"/>
    <property type="match status" value="1"/>
</dbReference>
<dbReference type="PANTHER" id="PTHR11647">
    <property type="entry name" value="HYDRANTOINASE/DIHYDROPYRIMIDINASE FAMILY MEMBER"/>
    <property type="match status" value="1"/>
</dbReference>
<sequence length="539" mass="59012">MTEDVEFSGATVYDGSGAPAIEANVRLVDGRIDEVSADPIGAERVIDVDGAALAPGFVDMHAHSELRLLDRPEAVEKVTQGVTLEVLGQDGVSVAPVPEGRREEWARRVQTLLGIHESWGWQTTDGFLDALEEVEPAVNCAYYAPHGNLRSLAAGFEDRPLELVELERVSDALDTAIDDGAFALSTGMIYPPSSYGSDEELETLGERLATRDSFMVSHVWNESDAVVDSIDRFVRLCESAGCQPHVSHLKVAGEDNWGASEEILGVFDAANERGVRVTFDQYPWTAGSTMLTALLPPWARTGETDEIRERLTDPDARDRIRRDIESGDGDWENLAKAAGSWENVLITDTGSGRAEGETVASIAAERDADPVDAVCDLLVEEDLDVTMADFVMDDEDIDRFLSDLRGTICTDGIFGGKPHPRAVGTYPRLLERYVRDREVLPLEDAVYKAAGHPADVLGLPDRGRVFEGYVADLVVFDSDRVRANATFNDPMRLSDGVEHVVVGGEFVVEDGDPTGNRPGRVLRSVKEWDDPRRPDFSDR</sequence>
<dbReference type="Gene3D" id="3.30.1490.130">
    <property type="entry name" value="D-aminoacylase. Domain 3"/>
    <property type="match status" value="1"/>
</dbReference>
<organism evidence="3 4">
    <name type="scientific">Halorubrum cibi</name>
    <dbReference type="NCBI Taxonomy" id="413815"/>
    <lineage>
        <taxon>Archaea</taxon>
        <taxon>Methanobacteriati</taxon>
        <taxon>Methanobacteriota</taxon>
        <taxon>Stenosarchaea group</taxon>
        <taxon>Halobacteria</taxon>
        <taxon>Halobacteriales</taxon>
        <taxon>Haloferacaceae</taxon>
        <taxon>Halorubrum</taxon>
    </lineage>
</organism>
<dbReference type="EMBL" id="FXTD01000008">
    <property type="protein sequence ID" value="SMO74784.1"/>
    <property type="molecule type" value="Genomic_DNA"/>
</dbReference>
<dbReference type="GO" id="GO:0005829">
    <property type="term" value="C:cytosol"/>
    <property type="evidence" value="ECO:0007669"/>
    <property type="project" value="TreeGrafter"/>
</dbReference>
<dbReference type="InterPro" id="IPR023100">
    <property type="entry name" value="D-aminoacylase_insert_dom_sf"/>
</dbReference>
<dbReference type="Pfam" id="PF07969">
    <property type="entry name" value="Amidohydro_3"/>
    <property type="match status" value="1"/>
</dbReference>
<dbReference type="Proteomes" id="UP000319712">
    <property type="component" value="Unassembled WGS sequence"/>
</dbReference>
<dbReference type="InterPro" id="IPR032466">
    <property type="entry name" value="Metal_Hydrolase"/>
</dbReference>
<dbReference type="AlphaFoldDB" id="A0A521DSW1"/>
<dbReference type="GO" id="GO:0016812">
    <property type="term" value="F:hydrolase activity, acting on carbon-nitrogen (but not peptide) bonds, in cyclic amides"/>
    <property type="evidence" value="ECO:0007669"/>
    <property type="project" value="TreeGrafter"/>
</dbReference>
<feature type="compositionally biased region" description="Basic and acidic residues" evidence="1">
    <location>
        <begin position="524"/>
        <end position="539"/>
    </location>
</feature>
<dbReference type="OrthoDB" id="8791at2157"/>
<dbReference type="Gene3D" id="2.30.40.10">
    <property type="entry name" value="Urease, subunit C, domain 1"/>
    <property type="match status" value="1"/>
</dbReference>
<dbReference type="SUPFAM" id="SSF51556">
    <property type="entry name" value="Metallo-dependent hydrolases"/>
    <property type="match status" value="1"/>
</dbReference>
<evidence type="ECO:0000259" key="2">
    <source>
        <dbReference type="Pfam" id="PF07969"/>
    </source>
</evidence>
<evidence type="ECO:0000313" key="4">
    <source>
        <dbReference type="Proteomes" id="UP000319712"/>
    </source>
</evidence>
<dbReference type="PANTHER" id="PTHR11647:SF1">
    <property type="entry name" value="COLLAPSIN RESPONSE MEDIATOR PROTEIN"/>
    <property type="match status" value="1"/>
</dbReference>
<feature type="domain" description="Amidohydrolase 3" evidence="2">
    <location>
        <begin position="44"/>
        <end position="508"/>
    </location>
</feature>
<proteinExistence type="predicted"/>
<evidence type="ECO:0000256" key="1">
    <source>
        <dbReference type="SAM" id="MobiDB-lite"/>
    </source>
</evidence>
<dbReference type="SUPFAM" id="SSF51338">
    <property type="entry name" value="Composite domain of metallo-dependent hydrolases"/>
    <property type="match status" value="1"/>
</dbReference>
<feature type="region of interest" description="Disordered" evidence="1">
    <location>
        <begin position="509"/>
        <end position="539"/>
    </location>
</feature>
<dbReference type="InterPro" id="IPR011059">
    <property type="entry name" value="Metal-dep_hydrolase_composite"/>
</dbReference>
<gene>
    <name evidence="3" type="ORF">SAMN06264867_1084</name>
</gene>
<dbReference type="GO" id="GO:0016811">
    <property type="term" value="F:hydrolase activity, acting on carbon-nitrogen (but not peptide) bonds, in linear amides"/>
    <property type="evidence" value="ECO:0007669"/>
    <property type="project" value="InterPro"/>
</dbReference>
<protein>
    <submittedName>
        <fullName evidence="3">N-acyl-D-amino-acid deacylase</fullName>
    </submittedName>
</protein>
<keyword evidence="4" id="KW-1185">Reference proteome</keyword>
<accession>A0A521DSW1</accession>
<dbReference type="RefSeq" id="WP_142987016.1">
    <property type="nucleotide sequence ID" value="NZ_FXTD01000008.1"/>
</dbReference>
<name>A0A521DSW1_9EURY</name>
<evidence type="ECO:0000313" key="3">
    <source>
        <dbReference type="EMBL" id="SMO74784.1"/>
    </source>
</evidence>
<dbReference type="InterPro" id="IPR050378">
    <property type="entry name" value="Metallo-dep_Hydrolases_sf"/>
</dbReference>
<dbReference type="InterPro" id="IPR013108">
    <property type="entry name" value="Amidohydro_3"/>
</dbReference>
<reference evidence="3 4" key="1">
    <citation type="submission" date="2017-05" db="EMBL/GenBank/DDBJ databases">
        <authorList>
            <person name="Varghese N."/>
            <person name="Submissions S."/>
        </authorList>
    </citation>
    <scope>NUCLEOTIDE SEQUENCE [LARGE SCALE GENOMIC DNA]</scope>
    <source>
        <strain evidence="3 4">DSM 19504</strain>
    </source>
</reference>